<dbReference type="Proteomes" id="UP000193240">
    <property type="component" value="Unassembled WGS sequence"/>
</dbReference>
<reference evidence="3 4" key="1">
    <citation type="journal article" date="2017" name="Genome Announc.">
        <title>Genome sequence of the saprophytic ascomycete Epicoccum nigrum ICMP 19927 strain isolated from New Zealand.</title>
        <authorList>
            <person name="Fokin M."/>
            <person name="Fleetwood D."/>
            <person name="Weir B.S."/>
            <person name="Villas-Boas S.G."/>
        </authorList>
    </citation>
    <scope>NUCLEOTIDE SEQUENCE [LARGE SCALE GENOMIC DNA]</scope>
    <source>
        <strain evidence="3 4">ICMP 19927</strain>
    </source>
</reference>
<dbReference type="STRING" id="105696.A0A1Y2LMC0"/>
<evidence type="ECO:0000256" key="1">
    <source>
        <dbReference type="SAM" id="MobiDB-lite"/>
    </source>
</evidence>
<evidence type="ECO:0000259" key="2">
    <source>
        <dbReference type="Pfam" id="PF20233"/>
    </source>
</evidence>
<evidence type="ECO:0000313" key="3">
    <source>
        <dbReference type="EMBL" id="OSS44337.1"/>
    </source>
</evidence>
<feature type="region of interest" description="Disordered" evidence="1">
    <location>
        <begin position="47"/>
        <end position="72"/>
    </location>
</feature>
<dbReference type="Pfam" id="PF20233">
    <property type="entry name" value="DUF6590"/>
    <property type="match status" value="1"/>
</dbReference>
<dbReference type="InterPro" id="IPR046497">
    <property type="entry name" value="DUF6590"/>
</dbReference>
<sequence>MSSSSEWVWSPVHNDYYRVTLDRNGQPVYDWAKVAGQVPTVQLITSQVAQPEDSRNDSPVEAEAEPPAPVPPETRAVLPNFVAGTPQTGWLDRLDPRPQARQFFKKGRVFAMLYTEPTGETAWYDPGNDAHTTVRFGKSVYTQIRRFVAVSVRKSFVYACPISTYGRQGTLKRGCNPGEHAVICNTHVNPRRCYLQGEHIYKEAIQVEPPNPADEDSYLSQLTRLRFGKTYAIEWNVKVKDLGMVVPEDMPKLRQYYEDEDREFE</sequence>
<evidence type="ECO:0000313" key="4">
    <source>
        <dbReference type="Proteomes" id="UP000193240"/>
    </source>
</evidence>
<protein>
    <recommendedName>
        <fullName evidence="2">DUF6590 domain-containing protein</fullName>
    </recommendedName>
</protein>
<gene>
    <name evidence="3" type="ORF">B5807_11050</name>
</gene>
<accession>A0A1Y2LMC0</accession>
<dbReference type="PANTHER" id="PTHR35391">
    <property type="entry name" value="C2H2-TYPE DOMAIN-CONTAINING PROTEIN-RELATED"/>
    <property type="match status" value="1"/>
</dbReference>
<dbReference type="InParanoid" id="A0A1Y2LMC0"/>
<dbReference type="EMBL" id="KZ107858">
    <property type="protein sequence ID" value="OSS44337.1"/>
    <property type="molecule type" value="Genomic_DNA"/>
</dbReference>
<proteinExistence type="predicted"/>
<feature type="domain" description="DUF6590" evidence="2">
    <location>
        <begin position="101"/>
        <end position="254"/>
    </location>
</feature>
<dbReference type="PANTHER" id="PTHR35391:SF5">
    <property type="entry name" value="DUF6590 DOMAIN-CONTAINING PROTEIN"/>
    <property type="match status" value="1"/>
</dbReference>
<organism evidence="3 4">
    <name type="scientific">Epicoccum nigrum</name>
    <name type="common">Soil fungus</name>
    <name type="synonym">Epicoccum purpurascens</name>
    <dbReference type="NCBI Taxonomy" id="105696"/>
    <lineage>
        <taxon>Eukaryota</taxon>
        <taxon>Fungi</taxon>
        <taxon>Dikarya</taxon>
        <taxon>Ascomycota</taxon>
        <taxon>Pezizomycotina</taxon>
        <taxon>Dothideomycetes</taxon>
        <taxon>Pleosporomycetidae</taxon>
        <taxon>Pleosporales</taxon>
        <taxon>Pleosporineae</taxon>
        <taxon>Didymellaceae</taxon>
        <taxon>Epicoccum</taxon>
    </lineage>
</organism>
<keyword evidence="4" id="KW-1185">Reference proteome</keyword>
<name>A0A1Y2LMC0_EPING</name>
<dbReference type="AlphaFoldDB" id="A0A1Y2LMC0"/>
<dbReference type="OMA" id="IEWNVKV"/>